<dbReference type="InterPro" id="IPR022307">
    <property type="entry name" value="Helicase_put_actinobac"/>
</dbReference>
<sequence>MPTPLAPAGGTGLPGTPPPGALPPGVAGLLERGAADGRLRHLEHLPARPGSRAPWPTWADPAVVDALRTTTGGADPWGHQVRVAEAVHAGCSTVVSAGTASGKTLAFLLPVLSGLRASQADGSRSATALYLSPTKALAADQEARVRGLHLPGVQAATYDGDTSTDLRGWIRQHANLVLSNVDMLHRSVLPGHEHWSSFLRRLRYVVIDECHAYRGVFGAHVAAVLRRLRRVAARYGAHPTFVLASATVADPATTARRLTGLPVRAVTQDDSARPPVAVGLWEPPTTTAPEGEPVRRTATAEASGLLGSLVGGGASTLAFVRSRTGAESVAAGARRRLAEHRSPTGARPEHVAAYRGGYLPEERRALEAALRTGTLRGLATTRALELGIDVTGLDAVVVAGWPGTRASFWQQVGRAGRRDAPALGLLVAREDPLDTYLVNHPDALFGTGVEAAVLDPDNPYVLAPHLCAAAAELPLTEADLDLFGPSTADVLELLTRRRLLRRRSTGWYWTRRDRASDLTDLRGTGGTVRVVETGTGRVLGTVDAGSADSAVHTGAVHTHQGETFVVDRLDLEESAAFVHAEATDHTTHATSDHAVRILSTDGTTEYRGRGDGAGGGPLRVSTGVVEVTSQVTGFLRRRVGSGEVLGRFPLDLPERRLRTRAVWWTLPDGVAESVLDGDPGRVPGALHAAEHAAIGLLPLLATCDRWDLGGLSTARHPDTGRPTVFVHDSVPGGAGYADRGHQLLEHWLRATRDAVRGCPCESGCPSCVQSPKCGNGNEPLDKAGAVAVLDLVVAHLGGPPTPVPTGGDDGRPDDGPAEGPDHGPDHGPDGGVGPRRHEPVLVG</sequence>
<dbReference type="EMBL" id="JBHMDM010000005">
    <property type="protein sequence ID" value="MFB9377548.1"/>
    <property type="molecule type" value="Genomic_DNA"/>
</dbReference>
<keyword evidence="7" id="KW-1185">Reference proteome</keyword>
<evidence type="ECO:0000313" key="6">
    <source>
        <dbReference type="EMBL" id="MFB9377548.1"/>
    </source>
</evidence>
<evidence type="ECO:0000256" key="3">
    <source>
        <dbReference type="SAM" id="MobiDB-lite"/>
    </source>
</evidence>
<feature type="region of interest" description="Disordered" evidence="3">
    <location>
        <begin position="797"/>
        <end position="843"/>
    </location>
</feature>
<dbReference type="RefSeq" id="WP_380138934.1">
    <property type="nucleotide sequence ID" value="NZ_JBHLUI010000010.1"/>
</dbReference>
<feature type="domain" description="Helicase C-terminal" evidence="5">
    <location>
        <begin position="304"/>
        <end position="460"/>
    </location>
</feature>
<dbReference type="Gene3D" id="3.40.50.300">
    <property type="entry name" value="P-loop containing nucleotide triphosphate hydrolases"/>
    <property type="match status" value="2"/>
</dbReference>
<dbReference type="Pfam" id="PF22982">
    <property type="entry name" value="WHD_HRQ1"/>
    <property type="match status" value="1"/>
</dbReference>
<dbReference type="InterPro" id="IPR011545">
    <property type="entry name" value="DEAD/DEAH_box_helicase_dom"/>
</dbReference>
<feature type="region of interest" description="Disordered" evidence="3">
    <location>
        <begin position="274"/>
        <end position="293"/>
    </location>
</feature>
<dbReference type="GO" id="GO:0004386">
    <property type="term" value="F:helicase activity"/>
    <property type="evidence" value="ECO:0007669"/>
    <property type="project" value="UniProtKB-KW"/>
</dbReference>
<dbReference type="InterPro" id="IPR001650">
    <property type="entry name" value="Helicase_C-like"/>
</dbReference>
<evidence type="ECO:0000259" key="4">
    <source>
        <dbReference type="PROSITE" id="PS51192"/>
    </source>
</evidence>
<dbReference type="InterPro" id="IPR014001">
    <property type="entry name" value="Helicase_ATP-bd"/>
</dbReference>
<dbReference type="SUPFAM" id="SSF52540">
    <property type="entry name" value="P-loop containing nucleoside triphosphate hydrolases"/>
    <property type="match status" value="1"/>
</dbReference>
<dbReference type="InterPro" id="IPR018973">
    <property type="entry name" value="MZB"/>
</dbReference>
<evidence type="ECO:0000313" key="7">
    <source>
        <dbReference type="Proteomes" id="UP001589748"/>
    </source>
</evidence>
<dbReference type="NCBIfam" id="TIGR03817">
    <property type="entry name" value="DECH_helic"/>
    <property type="match status" value="1"/>
</dbReference>
<keyword evidence="2" id="KW-0067">ATP-binding</keyword>
<dbReference type="SMART" id="SM00490">
    <property type="entry name" value="HELICc"/>
    <property type="match status" value="1"/>
</dbReference>
<keyword evidence="6" id="KW-0378">Hydrolase</keyword>
<dbReference type="Pfam" id="PF00271">
    <property type="entry name" value="Helicase_C"/>
    <property type="match status" value="1"/>
</dbReference>
<protein>
    <submittedName>
        <fullName evidence="6">DEAD/DEAH box helicase</fullName>
        <ecNumber evidence="6">3.6.4.-</ecNumber>
    </submittedName>
</protein>
<evidence type="ECO:0000256" key="1">
    <source>
        <dbReference type="ARBA" id="ARBA00022741"/>
    </source>
</evidence>
<evidence type="ECO:0000256" key="2">
    <source>
        <dbReference type="ARBA" id="ARBA00022840"/>
    </source>
</evidence>
<evidence type="ECO:0000259" key="5">
    <source>
        <dbReference type="PROSITE" id="PS51194"/>
    </source>
</evidence>
<dbReference type="SMART" id="SM00487">
    <property type="entry name" value="DEXDc"/>
    <property type="match status" value="1"/>
</dbReference>
<dbReference type="InterPro" id="IPR027417">
    <property type="entry name" value="P-loop_NTPase"/>
</dbReference>
<feature type="region of interest" description="Disordered" evidence="3">
    <location>
        <begin position="1"/>
        <end position="23"/>
    </location>
</feature>
<dbReference type="EC" id="3.6.4.-" evidence="6"/>
<keyword evidence="6" id="KW-0347">Helicase</keyword>
<accession>A0ABV5LU00</accession>
<dbReference type="GO" id="GO:0016787">
    <property type="term" value="F:hydrolase activity"/>
    <property type="evidence" value="ECO:0007669"/>
    <property type="project" value="UniProtKB-KW"/>
</dbReference>
<feature type="compositionally biased region" description="Low complexity" evidence="3">
    <location>
        <begin position="282"/>
        <end position="291"/>
    </location>
</feature>
<organism evidence="6 7">
    <name type="scientific">Kineococcus gynurae</name>
    <dbReference type="NCBI Taxonomy" id="452979"/>
    <lineage>
        <taxon>Bacteria</taxon>
        <taxon>Bacillati</taxon>
        <taxon>Actinomycetota</taxon>
        <taxon>Actinomycetes</taxon>
        <taxon>Kineosporiales</taxon>
        <taxon>Kineosporiaceae</taxon>
        <taxon>Kineococcus</taxon>
    </lineage>
</organism>
<gene>
    <name evidence="6" type="ORF">ACFFVI_11250</name>
</gene>
<dbReference type="Pfam" id="PF00270">
    <property type="entry name" value="DEAD"/>
    <property type="match status" value="1"/>
</dbReference>
<keyword evidence="1" id="KW-0547">Nucleotide-binding</keyword>
<reference evidence="6 7" key="1">
    <citation type="submission" date="2024-09" db="EMBL/GenBank/DDBJ databases">
        <authorList>
            <person name="Sun Q."/>
            <person name="Mori K."/>
        </authorList>
    </citation>
    <scope>NUCLEOTIDE SEQUENCE [LARGE SCALE GENOMIC DNA]</scope>
    <source>
        <strain evidence="6 7">TISTR 1856</strain>
    </source>
</reference>
<name>A0ABV5LU00_9ACTN</name>
<dbReference type="PROSITE" id="PS51192">
    <property type="entry name" value="HELICASE_ATP_BIND_1"/>
    <property type="match status" value="1"/>
</dbReference>
<dbReference type="PANTHER" id="PTHR47957">
    <property type="entry name" value="ATP-DEPENDENT HELICASE HRQ1"/>
    <property type="match status" value="1"/>
</dbReference>
<dbReference type="PANTHER" id="PTHR47957:SF3">
    <property type="entry name" value="ATP-DEPENDENT HELICASE HRQ1"/>
    <property type="match status" value="1"/>
</dbReference>
<dbReference type="CDD" id="cd18797">
    <property type="entry name" value="SF2_C_Hrq"/>
    <property type="match status" value="1"/>
</dbReference>
<dbReference type="Pfam" id="PF09369">
    <property type="entry name" value="MZB"/>
    <property type="match status" value="1"/>
</dbReference>
<feature type="domain" description="Helicase ATP-binding" evidence="4">
    <location>
        <begin position="84"/>
        <end position="266"/>
    </location>
</feature>
<dbReference type="PROSITE" id="PS51194">
    <property type="entry name" value="HELICASE_CTER"/>
    <property type="match status" value="1"/>
</dbReference>
<dbReference type="InterPro" id="IPR055227">
    <property type="entry name" value="HRQ1_WHD"/>
</dbReference>
<dbReference type="Proteomes" id="UP001589748">
    <property type="component" value="Unassembled WGS sequence"/>
</dbReference>
<proteinExistence type="predicted"/>
<comment type="caution">
    <text evidence="6">The sequence shown here is derived from an EMBL/GenBank/DDBJ whole genome shotgun (WGS) entry which is preliminary data.</text>
</comment>
<feature type="compositionally biased region" description="Basic and acidic residues" evidence="3">
    <location>
        <begin position="808"/>
        <end position="828"/>
    </location>
</feature>